<dbReference type="Pfam" id="PF00455">
    <property type="entry name" value="DeoRC"/>
    <property type="match status" value="1"/>
</dbReference>
<dbReference type="GO" id="GO:0003700">
    <property type="term" value="F:DNA-binding transcription factor activity"/>
    <property type="evidence" value="ECO:0007669"/>
    <property type="project" value="InterPro"/>
</dbReference>
<dbReference type="InterPro" id="IPR001034">
    <property type="entry name" value="DeoR_HTH"/>
</dbReference>
<feature type="domain" description="HTH deoR-type" evidence="4">
    <location>
        <begin position="33"/>
        <end position="88"/>
    </location>
</feature>
<dbReference type="PROSITE" id="PS51000">
    <property type="entry name" value="HTH_DEOR_2"/>
    <property type="match status" value="1"/>
</dbReference>
<dbReference type="SMART" id="SM01134">
    <property type="entry name" value="DeoRC"/>
    <property type="match status" value="1"/>
</dbReference>
<organism evidence="5 6">
    <name type="scientific">Saccharibacillus brassicae</name>
    <dbReference type="NCBI Taxonomy" id="2583377"/>
    <lineage>
        <taxon>Bacteria</taxon>
        <taxon>Bacillati</taxon>
        <taxon>Bacillota</taxon>
        <taxon>Bacilli</taxon>
        <taxon>Bacillales</taxon>
        <taxon>Paenibacillaceae</taxon>
        <taxon>Saccharibacillus</taxon>
    </lineage>
</organism>
<keyword evidence="2" id="KW-0238">DNA-binding</keyword>
<dbReference type="Gene3D" id="1.10.10.10">
    <property type="entry name" value="Winged helix-like DNA-binding domain superfamily/Winged helix DNA-binding domain"/>
    <property type="match status" value="1"/>
</dbReference>
<protein>
    <submittedName>
        <fullName evidence="5">DeoR/GlpR transcriptional regulator</fullName>
    </submittedName>
</protein>
<gene>
    <name evidence="5" type="ORF">FFV09_21000</name>
</gene>
<dbReference type="SUPFAM" id="SSF100950">
    <property type="entry name" value="NagB/RpiA/CoA transferase-like"/>
    <property type="match status" value="1"/>
</dbReference>
<evidence type="ECO:0000256" key="1">
    <source>
        <dbReference type="ARBA" id="ARBA00023015"/>
    </source>
</evidence>
<dbReference type="OrthoDB" id="9797223at2"/>
<dbReference type="Proteomes" id="UP000316968">
    <property type="component" value="Chromosome"/>
</dbReference>
<evidence type="ECO:0000256" key="2">
    <source>
        <dbReference type="ARBA" id="ARBA00023125"/>
    </source>
</evidence>
<evidence type="ECO:0000313" key="5">
    <source>
        <dbReference type="EMBL" id="QDH23115.1"/>
    </source>
</evidence>
<evidence type="ECO:0000259" key="4">
    <source>
        <dbReference type="PROSITE" id="PS51000"/>
    </source>
</evidence>
<evidence type="ECO:0000256" key="3">
    <source>
        <dbReference type="ARBA" id="ARBA00023163"/>
    </source>
</evidence>
<dbReference type="InterPro" id="IPR050313">
    <property type="entry name" value="Carb_Metab_HTH_regulators"/>
</dbReference>
<dbReference type="PRINTS" id="PR00037">
    <property type="entry name" value="HTHLACR"/>
</dbReference>
<dbReference type="PROSITE" id="PS00894">
    <property type="entry name" value="HTH_DEOR_1"/>
    <property type="match status" value="1"/>
</dbReference>
<keyword evidence="6" id="KW-1185">Reference proteome</keyword>
<dbReference type="EMBL" id="CP041217">
    <property type="protein sequence ID" value="QDH23115.1"/>
    <property type="molecule type" value="Genomic_DNA"/>
</dbReference>
<dbReference type="SMART" id="SM00420">
    <property type="entry name" value="HTH_DEOR"/>
    <property type="match status" value="1"/>
</dbReference>
<dbReference type="InterPro" id="IPR036390">
    <property type="entry name" value="WH_DNA-bd_sf"/>
</dbReference>
<dbReference type="InterPro" id="IPR036388">
    <property type="entry name" value="WH-like_DNA-bd_sf"/>
</dbReference>
<evidence type="ECO:0000313" key="6">
    <source>
        <dbReference type="Proteomes" id="UP000316968"/>
    </source>
</evidence>
<dbReference type="InterPro" id="IPR037171">
    <property type="entry name" value="NagB/RpiA_transferase-like"/>
</dbReference>
<dbReference type="PANTHER" id="PTHR30363:SF44">
    <property type="entry name" value="AGA OPERON TRANSCRIPTIONAL REPRESSOR-RELATED"/>
    <property type="match status" value="1"/>
</dbReference>
<dbReference type="InterPro" id="IPR014036">
    <property type="entry name" value="DeoR-like_C"/>
</dbReference>
<sequence length="290" mass="32317">MKRSLRAAFSMFVCVRIRELGCQNRKRGAHMLPLQRKQALFAYLADKGAATLKEMSVHFGVSEMTIRRDLNALERENLINRSHGGAVYRTPAAEEGRDEPALTTKASSNRDTKNRLAAYAAQHFVRSGGTIALENGTTVSRMAEHLEGMDEVTLLTNGIDTLNLFRPYASEKRTMISCGGLFRDKSGTFVGPEAERFFAQYHADVLFLSALGYTHESGFTDPNLLDTQVKKAMIRSAGQVVMLLDSSKVGQRFLTQVAALDDIDVWITDEGLEEEERMRIREAGIDLHVV</sequence>
<reference evidence="5 6" key="1">
    <citation type="submission" date="2019-06" db="EMBL/GenBank/DDBJ databases">
        <title>Saccharibacillus brassicae sp. nov., an endophytic bacterium isolated from Chinese cabbage seeds (Brassica pekinensis).</title>
        <authorList>
            <person name="Jiang L."/>
            <person name="Lee J."/>
            <person name="Kim S.W."/>
        </authorList>
    </citation>
    <scope>NUCLEOTIDE SEQUENCE [LARGE SCALE GENOMIC DNA]</scope>
    <source>
        <strain evidence="6">KCTC 43072 / ATSA2</strain>
    </source>
</reference>
<dbReference type="SUPFAM" id="SSF46785">
    <property type="entry name" value="Winged helix' DNA-binding domain"/>
    <property type="match status" value="1"/>
</dbReference>
<proteinExistence type="predicted"/>
<name>A0A4Y6V4A7_SACBS</name>
<keyword evidence="3" id="KW-0804">Transcription</keyword>
<dbReference type="KEGG" id="saca:FFV09_21000"/>
<dbReference type="PANTHER" id="PTHR30363">
    <property type="entry name" value="HTH-TYPE TRANSCRIPTIONAL REGULATOR SRLR-RELATED"/>
    <property type="match status" value="1"/>
</dbReference>
<dbReference type="InterPro" id="IPR018356">
    <property type="entry name" value="Tscrpt_reg_HTH_DeoR_CS"/>
</dbReference>
<dbReference type="Pfam" id="PF08220">
    <property type="entry name" value="HTH_DeoR"/>
    <property type="match status" value="1"/>
</dbReference>
<dbReference type="AlphaFoldDB" id="A0A4Y6V4A7"/>
<keyword evidence="1" id="KW-0805">Transcription regulation</keyword>
<accession>A0A4Y6V4A7</accession>
<dbReference type="GO" id="GO:0003677">
    <property type="term" value="F:DNA binding"/>
    <property type="evidence" value="ECO:0007669"/>
    <property type="project" value="UniProtKB-KW"/>
</dbReference>